<feature type="domain" description="HTH lacI-type" evidence="4">
    <location>
        <begin position="9"/>
        <end position="63"/>
    </location>
</feature>
<dbReference type="GO" id="GO:0000976">
    <property type="term" value="F:transcription cis-regulatory region binding"/>
    <property type="evidence" value="ECO:0007669"/>
    <property type="project" value="TreeGrafter"/>
</dbReference>
<comment type="caution">
    <text evidence="5">The sequence shown here is derived from an EMBL/GenBank/DDBJ whole genome shotgun (WGS) entry which is preliminary data.</text>
</comment>
<dbReference type="Proteomes" id="UP000182800">
    <property type="component" value="Unassembled WGS sequence"/>
</dbReference>
<evidence type="ECO:0000313" key="5">
    <source>
        <dbReference type="EMBL" id="KPQ10124.1"/>
    </source>
</evidence>
<dbReference type="EMBL" id="LJSX01000018">
    <property type="protein sequence ID" value="KPQ10124.1"/>
    <property type="molecule type" value="Genomic_DNA"/>
</dbReference>
<dbReference type="STRING" id="1653334.GA0071312_0710"/>
<evidence type="ECO:0000313" key="7">
    <source>
        <dbReference type="Proteomes" id="UP000050497"/>
    </source>
</evidence>
<evidence type="ECO:0000256" key="3">
    <source>
        <dbReference type="ARBA" id="ARBA00023163"/>
    </source>
</evidence>
<dbReference type="SUPFAM" id="SSF53822">
    <property type="entry name" value="Periplasmic binding protein-like I"/>
    <property type="match status" value="1"/>
</dbReference>
<dbReference type="PANTHER" id="PTHR30146">
    <property type="entry name" value="LACI-RELATED TRANSCRIPTIONAL REPRESSOR"/>
    <property type="match status" value="1"/>
</dbReference>
<dbReference type="EMBL" id="FMBM01000001">
    <property type="protein sequence ID" value="SCC79152.1"/>
    <property type="molecule type" value="Genomic_DNA"/>
</dbReference>
<dbReference type="CDD" id="cd01392">
    <property type="entry name" value="HTH_LacI"/>
    <property type="match status" value="1"/>
</dbReference>
<evidence type="ECO:0000313" key="6">
    <source>
        <dbReference type="EMBL" id="SCC79152.1"/>
    </source>
</evidence>
<dbReference type="GO" id="GO:0003700">
    <property type="term" value="F:DNA-binding transcription factor activity"/>
    <property type="evidence" value="ECO:0007669"/>
    <property type="project" value="TreeGrafter"/>
</dbReference>
<dbReference type="InterPro" id="IPR010982">
    <property type="entry name" value="Lambda_DNA-bd_dom_sf"/>
</dbReference>
<dbReference type="Pfam" id="PF13377">
    <property type="entry name" value="Peripla_BP_3"/>
    <property type="match status" value="1"/>
</dbReference>
<dbReference type="InterPro" id="IPR000843">
    <property type="entry name" value="HTH_LacI"/>
</dbReference>
<sequence length="347" mass="37159">MSGPEISPPTARDVAARAGVSVITVSRVMRGAPNVSSALREKVRVAARELGYRPNRVAGALRARETDLVAVIVPSMSHSVFPEVIDGIDHGLSGTHLRTVLGITHYDQAREAAILQDLIAWNPSAVIISGLEHHPEVRAMLHAASCPVVEVMDVDGDPIDLCVGTSQYEAGELMAAHLVETGRRRIGYVGAWGERPDRSRKRREAFAAALARRGLDLAVHIADAPSSLITGRAGCAAILADRPDLDAIHFANDDLALGAVFHCLENGIAVPDDLALAGFNGLDLVAMINPRLTTIVNPRFEMGACAARMLCRRLFPDREDDPNAMPSALPAGDIWHLPLQLMRGATT</sequence>
<name>A0A0P7X5E2_9HYPH</name>
<dbReference type="Gene3D" id="1.10.260.40">
    <property type="entry name" value="lambda repressor-like DNA-binding domains"/>
    <property type="match status" value="1"/>
</dbReference>
<dbReference type="Pfam" id="PF00356">
    <property type="entry name" value="LacI"/>
    <property type="match status" value="1"/>
</dbReference>
<dbReference type="PROSITE" id="PS50932">
    <property type="entry name" value="HTH_LACI_2"/>
    <property type="match status" value="1"/>
</dbReference>
<keyword evidence="1" id="KW-0805">Transcription regulation</keyword>
<reference evidence="6 8" key="2">
    <citation type="submission" date="2016-08" db="EMBL/GenBank/DDBJ databases">
        <authorList>
            <person name="Varghese N."/>
            <person name="Submissions Spin"/>
        </authorList>
    </citation>
    <scope>NUCLEOTIDE SEQUENCE [LARGE SCALE GENOMIC DNA]</scope>
    <source>
        <strain evidence="6 8">HL-109</strain>
    </source>
</reference>
<dbReference type="CDD" id="cd01575">
    <property type="entry name" value="PBP1_GntR"/>
    <property type="match status" value="1"/>
</dbReference>
<dbReference type="PANTHER" id="PTHR30146:SF33">
    <property type="entry name" value="TRANSCRIPTIONAL REGULATOR"/>
    <property type="match status" value="1"/>
</dbReference>
<evidence type="ECO:0000259" key="4">
    <source>
        <dbReference type="PROSITE" id="PS50932"/>
    </source>
</evidence>
<proteinExistence type="predicted"/>
<dbReference type="SMART" id="SM00354">
    <property type="entry name" value="HTH_LACI"/>
    <property type="match status" value="1"/>
</dbReference>
<dbReference type="Proteomes" id="UP000050497">
    <property type="component" value="Unassembled WGS sequence"/>
</dbReference>
<evidence type="ECO:0000256" key="2">
    <source>
        <dbReference type="ARBA" id="ARBA00023125"/>
    </source>
</evidence>
<dbReference type="AlphaFoldDB" id="A0A0P7X5E2"/>
<evidence type="ECO:0000313" key="8">
    <source>
        <dbReference type="Proteomes" id="UP000182800"/>
    </source>
</evidence>
<accession>A0A0P7X5E2</accession>
<dbReference type="Gene3D" id="3.40.50.2300">
    <property type="match status" value="2"/>
</dbReference>
<dbReference type="InterPro" id="IPR028082">
    <property type="entry name" value="Peripla_BP_I"/>
</dbReference>
<keyword evidence="8" id="KW-1185">Reference proteome</keyword>
<dbReference type="RefSeq" id="WP_074443628.1">
    <property type="nucleotide sequence ID" value="NZ_FMBM01000001.1"/>
</dbReference>
<keyword evidence="2" id="KW-0238">DNA-binding</keyword>
<evidence type="ECO:0000256" key="1">
    <source>
        <dbReference type="ARBA" id="ARBA00023015"/>
    </source>
</evidence>
<protein>
    <submittedName>
        <fullName evidence="5">LacI family transcriptional regulator</fullName>
    </submittedName>
    <submittedName>
        <fullName evidence="6">Transcriptional regulator, LacI family</fullName>
    </submittedName>
</protein>
<reference evidence="5 7" key="1">
    <citation type="submission" date="2015-09" db="EMBL/GenBank/DDBJ databases">
        <title>Identification and resolution of microdiversity through metagenomic sequencing of parallel consortia.</title>
        <authorList>
            <person name="Nelson W.C."/>
            <person name="Romine M.F."/>
            <person name="Lindemann S.R."/>
        </authorList>
    </citation>
    <scope>NUCLEOTIDE SEQUENCE [LARGE SCALE GENOMIC DNA]</scope>
    <source>
        <strain evidence="5">HL-109</strain>
    </source>
</reference>
<gene>
    <name evidence="6" type="ORF">GA0071312_0710</name>
    <name evidence="5" type="ORF">HLUCCO17_11825</name>
</gene>
<organism evidence="5 7">
    <name type="scientific">Saliniramus fredricksonii</name>
    <dbReference type="NCBI Taxonomy" id="1653334"/>
    <lineage>
        <taxon>Bacteria</taxon>
        <taxon>Pseudomonadati</taxon>
        <taxon>Pseudomonadota</taxon>
        <taxon>Alphaproteobacteria</taxon>
        <taxon>Hyphomicrobiales</taxon>
        <taxon>Salinarimonadaceae</taxon>
        <taxon>Saliniramus</taxon>
    </lineage>
</organism>
<dbReference type="SUPFAM" id="SSF47413">
    <property type="entry name" value="lambda repressor-like DNA-binding domains"/>
    <property type="match status" value="1"/>
</dbReference>
<dbReference type="InterPro" id="IPR046335">
    <property type="entry name" value="LacI/GalR-like_sensor"/>
</dbReference>
<dbReference type="OrthoDB" id="7170131at2"/>
<keyword evidence="3" id="KW-0804">Transcription</keyword>